<gene>
    <name evidence="2" type="ORF">GOM49_11665</name>
</gene>
<evidence type="ECO:0000313" key="3">
    <source>
        <dbReference type="Proteomes" id="UP000422764"/>
    </source>
</evidence>
<dbReference type="InterPro" id="IPR036465">
    <property type="entry name" value="vWFA_dom_sf"/>
</dbReference>
<evidence type="ECO:0000313" key="2">
    <source>
        <dbReference type="EMBL" id="QGU95657.1"/>
    </source>
</evidence>
<dbReference type="Gene3D" id="3.40.50.410">
    <property type="entry name" value="von Willebrand factor, type A domain"/>
    <property type="match status" value="1"/>
</dbReference>
<dbReference type="SUPFAM" id="SSF53300">
    <property type="entry name" value="vWA-like"/>
    <property type="match status" value="1"/>
</dbReference>
<proteinExistence type="predicted"/>
<dbReference type="Proteomes" id="UP000422764">
    <property type="component" value="Chromosome"/>
</dbReference>
<organism evidence="2 3">
    <name type="scientific">Clostridium bovifaecis</name>
    <dbReference type="NCBI Taxonomy" id="2184719"/>
    <lineage>
        <taxon>Bacteria</taxon>
        <taxon>Bacillati</taxon>
        <taxon>Bacillota</taxon>
        <taxon>Clostridia</taxon>
        <taxon>Eubacteriales</taxon>
        <taxon>Clostridiaceae</taxon>
        <taxon>Clostridium</taxon>
    </lineage>
</organism>
<accession>A0A6I6F5A3</accession>
<dbReference type="PROSITE" id="PS50234">
    <property type="entry name" value="VWFA"/>
    <property type="match status" value="1"/>
</dbReference>
<feature type="domain" description="VWFA" evidence="1">
    <location>
        <begin position="1"/>
        <end position="173"/>
    </location>
</feature>
<reference evidence="2 3" key="1">
    <citation type="submission" date="2019-12" db="EMBL/GenBank/DDBJ databases">
        <title>Genome sequenceing of Clostridium bovifaecis.</title>
        <authorList>
            <person name="Yao Y."/>
        </authorList>
    </citation>
    <scope>NUCLEOTIDE SEQUENCE [LARGE SCALE GENOMIC DNA]</scope>
    <source>
        <strain evidence="2 3">BXX</strain>
    </source>
</reference>
<dbReference type="AlphaFoldDB" id="A0A6I6F5A3"/>
<keyword evidence="3" id="KW-1185">Reference proteome</keyword>
<name>A0A6I6F5A3_9CLOT</name>
<protein>
    <submittedName>
        <fullName evidence="2">VWA domain-containing protein</fullName>
    </submittedName>
</protein>
<evidence type="ECO:0000259" key="1">
    <source>
        <dbReference type="PROSITE" id="PS50234"/>
    </source>
</evidence>
<sequence>MDISGSMRKLYKSGVVQNILERIYPLATKFDDDGSLDMWIFSHSFNKLSAVVEENFDTYIEAEILNKKPSSSWGRTEYAPVMEDVISTYKYSKIPAYVIFITDGQNSDKTKTKQALIEASNYPIFWQYVGIGFEEFEFLKRLDELKGRAIDNANFFQLNDIMSVSDEELYNRLLNEFPDWYKEIHKNS</sequence>
<dbReference type="EMBL" id="CP046522">
    <property type="protein sequence ID" value="QGU95657.1"/>
    <property type="molecule type" value="Genomic_DNA"/>
</dbReference>
<dbReference type="InterPro" id="IPR002035">
    <property type="entry name" value="VWF_A"/>
</dbReference>
<dbReference type="InterPro" id="IPR019303">
    <property type="entry name" value="vWA_TerF_C"/>
</dbReference>
<dbReference type="Pfam" id="PF10138">
    <property type="entry name" value="vWA-TerF-like"/>
    <property type="match status" value="1"/>
</dbReference>